<evidence type="ECO:0000256" key="1">
    <source>
        <dbReference type="SAM" id="SignalP"/>
    </source>
</evidence>
<reference evidence="2 3" key="1">
    <citation type="submission" date="2020-08" db="EMBL/GenBank/DDBJ databases">
        <title>Genomic Encyclopedia of Type Strains, Phase III (KMG-III): the genomes of soil and plant-associated and newly described type strains.</title>
        <authorList>
            <person name="Whitman W."/>
        </authorList>
    </citation>
    <scope>NUCLEOTIDE SEQUENCE [LARGE SCALE GENOMIC DNA]</scope>
    <source>
        <strain evidence="2 3">CECT 3303</strain>
    </source>
</reference>
<feature type="chain" id="PRO_5038910897" description="Chaplin domain-containing protein" evidence="1">
    <location>
        <begin position="21"/>
        <end position="72"/>
    </location>
</feature>
<dbReference type="Proteomes" id="UP000562352">
    <property type="component" value="Unassembled WGS sequence"/>
</dbReference>
<evidence type="ECO:0000313" key="2">
    <source>
        <dbReference type="EMBL" id="MBB5964143.1"/>
    </source>
</evidence>
<dbReference type="AlphaFoldDB" id="A0A841D5B1"/>
<name>A0A841D5B1_PLAVE</name>
<evidence type="ECO:0000313" key="3">
    <source>
        <dbReference type="Proteomes" id="UP000562352"/>
    </source>
</evidence>
<gene>
    <name evidence="2" type="ORF">FHS22_003426</name>
</gene>
<proteinExistence type="predicted"/>
<keyword evidence="1" id="KW-0732">Signal</keyword>
<evidence type="ECO:0008006" key="4">
    <source>
        <dbReference type="Google" id="ProtNLM"/>
    </source>
</evidence>
<comment type="caution">
    <text evidence="2">The sequence shown here is derived from an EMBL/GenBank/DDBJ whole genome shotgun (WGS) entry which is preliminary data.</text>
</comment>
<dbReference type="RefSeq" id="WP_184942750.1">
    <property type="nucleotide sequence ID" value="NZ_BAAAWZ010000001.1"/>
</dbReference>
<feature type="signal peptide" evidence="1">
    <location>
        <begin position="1"/>
        <end position="20"/>
    </location>
</feature>
<keyword evidence="3" id="KW-1185">Reference proteome</keyword>
<organism evidence="2 3">
    <name type="scientific">Planomonospora venezuelensis</name>
    <dbReference type="NCBI Taxonomy" id="1999"/>
    <lineage>
        <taxon>Bacteria</taxon>
        <taxon>Bacillati</taxon>
        <taxon>Actinomycetota</taxon>
        <taxon>Actinomycetes</taxon>
        <taxon>Streptosporangiales</taxon>
        <taxon>Streptosporangiaceae</taxon>
        <taxon>Planomonospora</taxon>
    </lineage>
</organism>
<dbReference type="PROSITE" id="PS51257">
    <property type="entry name" value="PROKAR_LIPOPROTEIN"/>
    <property type="match status" value="1"/>
</dbReference>
<accession>A0A841D5B1</accession>
<dbReference type="EMBL" id="JACHJJ010000010">
    <property type="protein sequence ID" value="MBB5964143.1"/>
    <property type="molecule type" value="Genomic_DNA"/>
</dbReference>
<protein>
    <recommendedName>
        <fullName evidence="4">Chaplin domain-containing protein</fullName>
    </recommendedName>
</protein>
<sequence length="72" mass="7255">MIRRILAGAAIAGFAGLVFAGPAAAGCDRDHGGHGGHGYGGHGGGYVFIDDSNHNEVLNDLLDLAVLGIIEN</sequence>